<dbReference type="InterPro" id="IPR007837">
    <property type="entry name" value="DinB"/>
</dbReference>
<dbReference type="Pfam" id="PF05163">
    <property type="entry name" value="DinB"/>
    <property type="match status" value="1"/>
</dbReference>
<evidence type="ECO:0000256" key="3">
    <source>
        <dbReference type="PIRSR" id="PIRSR607837-1"/>
    </source>
</evidence>
<dbReference type="RefSeq" id="WP_120751209.1">
    <property type="nucleotide sequence ID" value="NZ_RBAH01000034.1"/>
</dbReference>
<dbReference type="InterPro" id="IPR034660">
    <property type="entry name" value="DinB/YfiT-like"/>
</dbReference>
<dbReference type="SUPFAM" id="SSF109854">
    <property type="entry name" value="DinB/YfiT-like putative metalloenzymes"/>
    <property type="match status" value="1"/>
</dbReference>
<accession>A0A3B0B0P3</accession>
<dbReference type="EMBL" id="RBAH01000034">
    <property type="protein sequence ID" value="RKN66082.1"/>
    <property type="molecule type" value="Genomic_DNA"/>
</dbReference>
<comment type="similarity">
    <text evidence="1">Belongs to the DinB family.</text>
</comment>
<gene>
    <name evidence="4" type="ORF">D7M11_31240</name>
</gene>
<keyword evidence="2 3" id="KW-0479">Metal-binding</keyword>
<sequence length="168" mass="19441">MTHYAIEMYDFHVWANETMFRRLKELPPEVYTQQVKSVFPSVSIVMAHIHMTDLSWLDTMSGINMSEAMAGTLSMKEQIEAYGIEELEASYAALAERYKVFLREQPDLDKSIVLDNPYAGVRDTRLSEMVLQVVNHGTYHRGNVTAMLRQMGHASTMTEYGLYWYSKR</sequence>
<evidence type="ECO:0000313" key="4">
    <source>
        <dbReference type="EMBL" id="RKN66082.1"/>
    </source>
</evidence>
<dbReference type="AlphaFoldDB" id="A0A3B0B0P3"/>
<evidence type="ECO:0000256" key="1">
    <source>
        <dbReference type="ARBA" id="ARBA00008635"/>
    </source>
</evidence>
<dbReference type="Gene3D" id="1.20.120.450">
    <property type="entry name" value="dinb family like domain"/>
    <property type="match status" value="1"/>
</dbReference>
<feature type="binding site" evidence="3">
    <location>
        <position position="140"/>
    </location>
    <ligand>
        <name>a divalent metal cation</name>
        <dbReference type="ChEBI" id="CHEBI:60240"/>
    </ligand>
</feature>
<feature type="binding site" evidence="3">
    <location>
        <position position="136"/>
    </location>
    <ligand>
        <name>a divalent metal cation</name>
        <dbReference type="ChEBI" id="CHEBI:60240"/>
    </ligand>
</feature>
<feature type="binding site" evidence="3">
    <location>
        <position position="48"/>
    </location>
    <ligand>
        <name>a divalent metal cation</name>
        <dbReference type="ChEBI" id="CHEBI:60240"/>
    </ligand>
</feature>
<proteinExistence type="inferred from homology"/>
<dbReference type="PANTHER" id="PTHR37302">
    <property type="entry name" value="SLR1116 PROTEIN"/>
    <property type="match status" value="1"/>
</dbReference>
<organism evidence="4 5">
    <name type="scientific">Paenibacillus ginsengarvi</name>
    <dbReference type="NCBI Taxonomy" id="400777"/>
    <lineage>
        <taxon>Bacteria</taxon>
        <taxon>Bacillati</taxon>
        <taxon>Bacillota</taxon>
        <taxon>Bacilli</taxon>
        <taxon>Bacillales</taxon>
        <taxon>Paenibacillaceae</taxon>
        <taxon>Paenibacillus</taxon>
    </lineage>
</organism>
<keyword evidence="5" id="KW-1185">Reference proteome</keyword>
<evidence type="ECO:0000313" key="5">
    <source>
        <dbReference type="Proteomes" id="UP000282311"/>
    </source>
</evidence>
<evidence type="ECO:0000256" key="2">
    <source>
        <dbReference type="ARBA" id="ARBA00022723"/>
    </source>
</evidence>
<comment type="caution">
    <text evidence="4">The sequence shown here is derived from an EMBL/GenBank/DDBJ whole genome shotgun (WGS) entry which is preliminary data.</text>
</comment>
<reference evidence="4 5" key="1">
    <citation type="journal article" date="2007" name="Int. J. Syst. Evol. Microbiol.">
        <title>Paenibacillus ginsengarvi sp. nov., isolated from soil from ginseng cultivation.</title>
        <authorList>
            <person name="Yoon M.H."/>
            <person name="Ten L.N."/>
            <person name="Im W.T."/>
        </authorList>
    </citation>
    <scope>NUCLEOTIDE SEQUENCE [LARGE SCALE GENOMIC DNA]</scope>
    <source>
        <strain evidence="4 5">KCTC 13059</strain>
    </source>
</reference>
<dbReference type="Proteomes" id="UP000282311">
    <property type="component" value="Unassembled WGS sequence"/>
</dbReference>
<dbReference type="GO" id="GO:0046872">
    <property type="term" value="F:metal ion binding"/>
    <property type="evidence" value="ECO:0007669"/>
    <property type="project" value="UniProtKB-KW"/>
</dbReference>
<name>A0A3B0B0P3_9BACL</name>
<dbReference type="PANTHER" id="PTHR37302:SF1">
    <property type="entry name" value="PROTEIN DINB"/>
    <property type="match status" value="1"/>
</dbReference>
<protein>
    <submittedName>
        <fullName evidence="4">Damage-inducible protein DinB</fullName>
    </submittedName>
</protein>
<dbReference type="OrthoDB" id="9811413at2"/>